<feature type="domain" description="Calcineurin-like phosphoesterase" evidence="2">
    <location>
        <begin position="7"/>
        <end position="214"/>
    </location>
</feature>
<dbReference type="AlphaFoldDB" id="A0A6B1DDY3"/>
<accession>A0A6B1DDY3</accession>
<dbReference type="GO" id="GO:0005737">
    <property type="term" value="C:cytoplasm"/>
    <property type="evidence" value="ECO:0007669"/>
    <property type="project" value="TreeGrafter"/>
</dbReference>
<name>A0A6B1DDY3_9CHLR</name>
<dbReference type="InterPro" id="IPR029052">
    <property type="entry name" value="Metallo-depent_PP-like"/>
</dbReference>
<comment type="similarity">
    <text evidence="1">Belongs to the metallophosphoesterase superfamily. YfcE family.</text>
</comment>
<dbReference type="InterPro" id="IPR024654">
    <property type="entry name" value="Calcineurin-like_PHP_lpxH"/>
</dbReference>
<proteinExistence type="inferred from homology"/>
<gene>
    <name evidence="3" type="ORF">F4X14_19955</name>
</gene>
<dbReference type="InterPro" id="IPR050126">
    <property type="entry name" value="Ap4A_hydrolase"/>
</dbReference>
<dbReference type="EMBL" id="VXMH01000108">
    <property type="protein sequence ID" value="MYC97237.1"/>
    <property type="molecule type" value="Genomic_DNA"/>
</dbReference>
<protein>
    <submittedName>
        <fullName evidence="3">Metallophosphoesterase family protein</fullName>
    </submittedName>
</protein>
<dbReference type="CDD" id="cd00838">
    <property type="entry name" value="MPP_superfamily"/>
    <property type="match status" value="1"/>
</dbReference>
<organism evidence="3">
    <name type="scientific">Caldilineaceae bacterium SB0661_bin_32</name>
    <dbReference type="NCBI Taxonomy" id="2605255"/>
    <lineage>
        <taxon>Bacteria</taxon>
        <taxon>Bacillati</taxon>
        <taxon>Chloroflexota</taxon>
        <taxon>Caldilineae</taxon>
        <taxon>Caldilineales</taxon>
        <taxon>Caldilineaceae</taxon>
    </lineage>
</organism>
<dbReference type="Pfam" id="PF12850">
    <property type="entry name" value="Metallophos_2"/>
    <property type="match status" value="1"/>
</dbReference>
<comment type="caution">
    <text evidence="3">The sequence shown here is derived from an EMBL/GenBank/DDBJ whole genome shotgun (WGS) entry which is preliminary data.</text>
</comment>
<dbReference type="Gene3D" id="3.60.21.10">
    <property type="match status" value="1"/>
</dbReference>
<dbReference type="PANTHER" id="PTHR42850">
    <property type="entry name" value="METALLOPHOSPHOESTERASE"/>
    <property type="match status" value="1"/>
</dbReference>
<evidence type="ECO:0000259" key="2">
    <source>
        <dbReference type="Pfam" id="PF12850"/>
    </source>
</evidence>
<dbReference type="GO" id="GO:0016791">
    <property type="term" value="F:phosphatase activity"/>
    <property type="evidence" value="ECO:0007669"/>
    <property type="project" value="TreeGrafter"/>
</dbReference>
<evidence type="ECO:0000256" key="1">
    <source>
        <dbReference type="ARBA" id="ARBA00008950"/>
    </source>
</evidence>
<evidence type="ECO:0000313" key="3">
    <source>
        <dbReference type="EMBL" id="MYC97237.1"/>
    </source>
</evidence>
<dbReference type="PANTHER" id="PTHR42850:SF2">
    <property type="entry name" value="BLL5683 PROTEIN"/>
    <property type="match status" value="1"/>
</dbReference>
<sequence>MKRPARLAFLGDIHGNLPALESVLADIDKQRPDAVFLLGDLINRCPWTLDVLDLLRQREWLSVQGNHDLVLAQLNTPDGSPIFDNRNRFPNIHWTWQQLRPQDLSYLRHLPHDLLVEIEGAPPLRLFHGLPDNPFAGIVPNADEGSVASQVAVYDEPILICGHTHQPMDRTITAPHSTAHVPASQTGRQRILNPGSVGMPYNGDPRAHYLLLDLVRENGQLDWQPRFQRLAFDFERVARTFHSSGLVESSGAIAKLNLRTIKDGQPWASDYQQWVRNQPHELRSDPEAAVDLYLQTHGPSQWAFGG</sequence>
<reference evidence="3" key="1">
    <citation type="submission" date="2019-09" db="EMBL/GenBank/DDBJ databases">
        <title>Characterisation of the sponge microbiome using genome-centric metagenomics.</title>
        <authorList>
            <person name="Engelberts J.P."/>
            <person name="Robbins S.J."/>
            <person name="De Goeij J.M."/>
            <person name="Aranda M."/>
            <person name="Bell S.C."/>
            <person name="Webster N.S."/>
        </authorList>
    </citation>
    <scope>NUCLEOTIDE SEQUENCE</scope>
    <source>
        <strain evidence="3">SB0661_bin_32</strain>
    </source>
</reference>
<dbReference type="SUPFAM" id="SSF56300">
    <property type="entry name" value="Metallo-dependent phosphatases"/>
    <property type="match status" value="1"/>
</dbReference>